<dbReference type="AlphaFoldDB" id="A0A8J7S4P1"/>
<dbReference type="EC" id="2.1.1.80" evidence="2"/>
<dbReference type="Gene3D" id="1.10.155.10">
    <property type="entry name" value="Chemotaxis receptor methyltransferase CheR, N-terminal domain"/>
    <property type="match status" value="1"/>
</dbReference>
<evidence type="ECO:0000256" key="2">
    <source>
        <dbReference type="ARBA" id="ARBA00012534"/>
    </source>
</evidence>
<gene>
    <name evidence="7" type="ORF">NATSA_04515</name>
</gene>
<dbReference type="PANTHER" id="PTHR24422:SF19">
    <property type="entry name" value="CHEMOTAXIS PROTEIN METHYLTRANSFERASE"/>
    <property type="match status" value="1"/>
</dbReference>
<dbReference type="SMART" id="SM00138">
    <property type="entry name" value="MeTrc"/>
    <property type="match status" value="1"/>
</dbReference>
<dbReference type="CDD" id="cd02440">
    <property type="entry name" value="AdoMet_MTases"/>
    <property type="match status" value="1"/>
</dbReference>
<keyword evidence="5" id="KW-0949">S-adenosyl-L-methionine</keyword>
<comment type="catalytic activity">
    <reaction evidence="1">
        <text>L-glutamyl-[protein] + S-adenosyl-L-methionine = [protein]-L-glutamate 5-O-methyl ester + S-adenosyl-L-homocysteine</text>
        <dbReference type="Rhea" id="RHEA:24452"/>
        <dbReference type="Rhea" id="RHEA-COMP:10208"/>
        <dbReference type="Rhea" id="RHEA-COMP:10311"/>
        <dbReference type="ChEBI" id="CHEBI:29973"/>
        <dbReference type="ChEBI" id="CHEBI:57856"/>
        <dbReference type="ChEBI" id="CHEBI:59789"/>
        <dbReference type="ChEBI" id="CHEBI:82795"/>
        <dbReference type="EC" id="2.1.1.80"/>
    </reaction>
</comment>
<keyword evidence="8" id="KW-1185">Reference proteome</keyword>
<evidence type="ECO:0000256" key="4">
    <source>
        <dbReference type="ARBA" id="ARBA00022679"/>
    </source>
</evidence>
<evidence type="ECO:0000256" key="3">
    <source>
        <dbReference type="ARBA" id="ARBA00022603"/>
    </source>
</evidence>
<accession>A0A8J7S4P1</accession>
<dbReference type="InterPro" id="IPR022641">
    <property type="entry name" value="CheR_N"/>
</dbReference>
<evidence type="ECO:0000256" key="1">
    <source>
        <dbReference type="ARBA" id="ARBA00001541"/>
    </source>
</evidence>
<dbReference type="PANTHER" id="PTHR24422">
    <property type="entry name" value="CHEMOTAXIS PROTEIN METHYLTRANSFERASE"/>
    <property type="match status" value="1"/>
</dbReference>
<dbReference type="GO" id="GO:0008983">
    <property type="term" value="F:protein-glutamate O-methyltransferase activity"/>
    <property type="evidence" value="ECO:0007669"/>
    <property type="project" value="UniProtKB-EC"/>
</dbReference>
<dbReference type="InterPro" id="IPR026024">
    <property type="entry name" value="Chemotaxis_MeTrfase_CheR"/>
</dbReference>
<dbReference type="InterPro" id="IPR036804">
    <property type="entry name" value="CheR_N_sf"/>
</dbReference>
<feature type="domain" description="CheR-type methyltransferase" evidence="6">
    <location>
        <begin position="9"/>
        <end position="280"/>
    </location>
</feature>
<dbReference type="InterPro" id="IPR050903">
    <property type="entry name" value="Bact_Chemotaxis_MeTrfase"/>
</dbReference>
<dbReference type="InterPro" id="IPR022642">
    <property type="entry name" value="CheR_C"/>
</dbReference>
<dbReference type="Proteomes" id="UP000673975">
    <property type="component" value="Unassembled WGS sequence"/>
</dbReference>
<keyword evidence="3" id="KW-0489">Methyltransferase</keyword>
<keyword evidence="4" id="KW-0808">Transferase</keyword>
<dbReference type="RefSeq" id="WP_210510824.1">
    <property type="nucleotide sequence ID" value="NZ_JAFIDN010000003.1"/>
</dbReference>
<evidence type="ECO:0000259" key="6">
    <source>
        <dbReference type="PROSITE" id="PS50123"/>
    </source>
</evidence>
<dbReference type="SUPFAM" id="SSF47757">
    <property type="entry name" value="Chemotaxis receptor methyltransferase CheR, N-terminal domain"/>
    <property type="match status" value="1"/>
</dbReference>
<protein>
    <recommendedName>
        <fullName evidence="2">protein-glutamate O-methyltransferase</fullName>
        <ecNumber evidence="2">2.1.1.80</ecNumber>
    </recommendedName>
</protein>
<dbReference type="GO" id="GO:0032259">
    <property type="term" value="P:methylation"/>
    <property type="evidence" value="ECO:0007669"/>
    <property type="project" value="UniProtKB-KW"/>
</dbReference>
<reference evidence="7" key="1">
    <citation type="submission" date="2021-02" db="EMBL/GenBank/DDBJ databases">
        <title>Natronogracilivirga saccharolytica gen. nov. sp. nov. a new anaerobic, haloalkiliphilic carbohydrate-fermenting bacterium from soda lake and proposing of Cyclonatronumiaceae fam. nov. in the phylum Balneolaeota.</title>
        <authorList>
            <person name="Zhilina T.N."/>
            <person name="Sorokin D.Y."/>
            <person name="Zavarzina D.G."/>
            <person name="Toshchakov S.V."/>
            <person name="Kublanov I.V."/>
        </authorList>
    </citation>
    <scope>NUCLEOTIDE SEQUENCE</scope>
    <source>
        <strain evidence="7">Z-1702</strain>
    </source>
</reference>
<dbReference type="PROSITE" id="PS50123">
    <property type="entry name" value="CHER"/>
    <property type="match status" value="1"/>
</dbReference>
<dbReference type="Pfam" id="PF03705">
    <property type="entry name" value="CheR_N"/>
    <property type="match status" value="1"/>
</dbReference>
<evidence type="ECO:0000313" key="7">
    <source>
        <dbReference type="EMBL" id="MBP3191923.1"/>
    </source>
</evidence>
<proteinExistence type="predicted"/>
<dbReference type="EMBL" id="JAFIDN010000003">
    <property type="protein sequence ID" value="MBP3191923.1"/>
    <property type="molecule type" value="Genomic_DNA"/>
</dbReference>
<dbReference type="Pfam" id="PF01739">
    <property type="entry name" value="CheR"/>
    <property type="match status" value="1"/>
</dbReference>
<evidence type="ECO:0000313" key="8">
    <source>
        <dbReference type="Proteomes" id="UP000673975"/>
    </source>
</evidence>
<dbReference type="PRINTS" id="PR00996">
    <property type="entry name" value="CHERMTFRASE"/>
</dbReference>
<dbReference type="PIRSF" id="PIRSF000410">
    <property type="entry name" value="CheR"/>
    <property type="match status" value="1"/>
</dbReference>
<organism evidence="7 8">
    <name type="scientific">Natronogracilivirga saccharolytica</name>
    <dbReference type="NCBI Taxonomy" id="2812953"/>
    <lineage>
        <taxon>Bacteria</taxon>
        <taxon>Pseudomonadati</taxon>
        <taxon>Balneolota</taxon>
        <taxon>Balneolia</taxon>
        <taxon>Balneolales</taxon>
        <taxon>Cyclonatronaceae</taxon>
        <taxon>Natronogracilivirga</taxon>
    </lineage>
</organism>
<dbReference type="Gene3D" id="3.40.50.150">
    <property type="entry name" value="Vaccinia Virus protein VP39"/>
    <property type="match status" value="1"/>
</dbReference>
<sequence length="280" mass="32516">MKFFNNHAEDLTRLELPSSDFNKVRKLLHDYCGIYIQEGKEALVKARMLKRIRHLKLRGFKEYLDFMDSDESGAEFLALVDVLTTNKTSFFRESQHFEFLREEVLPNTRQRDLKWWSAGCSSGEEPVSCAITWLEEQPDYGSGSLKILATDIAQSMLQIGKSGIYAAEKLHGIPGFVVNKYFSKLPETPPSYRLDPAVRKMISYARLNLKESWPMKGPFHVIMCRNVMIYFNRQTQEELVSRFHRLLEPGGYLFLGHSESMQGNSSRFRNIRPAVYQKIR</sequence>
<evidence type="ECO:0000256" key="5">
    <source>
        <dbReference type="ARBA" id="ARBA00022691"/>
    </source>
</evidence>
<dbReference type="SUPFAM" id="SSF53335">
    <property type="entry name" value="S-adenosyl-L-methionine-dependent methyltransferases"/>
    <property type="match status" value="1"/>
</dbReference>
<dbReference type="InterPro" id="IPR000780">
    <property type="entry name" value="CheR_MeTrfase"/>
</dbReference>
<dbReference type="InterPro" id="IPR029063">
    <property type="entry name" value="SAM-dependent_MTases_sf"/>
</dbReference>
<name>A0A8J7S4P1_9BACT</name>
<comment type="caution">
    <text evidence="7">The sequence shown here is derived from an EMBL/GenBank/DDBJ whole genome shotgun (WGS) entry which is preliminary data.</text>
</comment>